<gene>
    <name evidence="5" type="ORF">PRG01_0515700</name>
</gene>
<feature type="compositionally biased region" description="Low complexity" evidence="3">
    <location>
        <begin position="127"/>
        <end position="150"/>
    </location>
</feature>
<dbReference type="EMBL" id="LT969568">
    <property type="protein sequence ID" value="SOV76808.1"/>
    <property type="molecule type" value="Genomic_DNA"/>
</dbReference>
<dbReference type="PANTHER" id="PTHR45809">
    <property type="entry name" value="VIRAL IAP-ASSOCIATED FACTOR HOMOLOG"/>
    <property type="match status" value="1"/>
</dbReference>
<dbReference type="InterPro" id="IPR024253">
    <property type="entry name" value="Phosducin_thioredoxin-like_dom"/>
</dbReference>
<name>A0A2P9D736_PLARE</name>
<evidence type="ECO:0000256" key="1">
    <source>
        <dbReference type="ARBA" id="ARBA00009686"/>
    </source>
</evidence>
<evidence type="ECO:0000313" key="6">
    <source>
        <dbReference type="Proteomes" id="UP000240500"/>
    </source>
</evidence>
<dbReference type="PANTHER" id="PTHR45809:SF3">
    <property type="entry name" value="VIRAL IAP-ASSOCIATED FACTOR HOMOLOG"/>
    <property type="match status" value="1"/>
</dbReference>
<dbReference type="InterPro" id="IPR051498">
    <property type="entry name" value="Phosducin-like_chap/apop_reg"/>
</dbReference>
<organism evidence="5 6">
    <name type="scientific">Plasmodium reichenowi</name>
    <dbReference type="NCBI Taxonomy" id="5854"/>
    <lineage>
        <taxon>Eukaryota</taxon>
        <taxon>Sar</taxon>
        <taxon>Alveolata</taxon>
        <taxon>Apicomplexa</taxon>
        <taxon>Aconoidasida</taxon>
        <taxon>Haemosporida</taxon>
        <taxon>Plasmodiidae</taxon>
        <taxon>Plasmodium</taxon>
        <taxon>Plasmodium (Laverania)</taxon>
    </lineage>
</organism>
<feature type="coiled-coil region" evidence="2">
    <location>
        <begin position="26"/>
        <end position="60"/>
    </location>
</feature>
<evidence type="ECO:0000256" key="3">
    <source>
        <dbReference type="SAM" id="MobiDB-lite"/>
    </source>
</evidence>
<dbReference type="Pfam" id="PF02114">
    <property type="entry name" value="Phosducin"/>
    <property type="match status" value="1"/>
</dbReference>
<evidence type="ECO:0000256" key="2">
    <source>
        <dbReference type="SAM" id="Coils"/>
    </source>
</evidence>
<dbReference type="GO" id="GO:0006457">
    <property type="term" value="P:protein folding"/>
    <property type="evidence" value="ECO:0007669"/>
    <property type="project" value="TreeGrafter"/>
</dbReference>
<dbReference type="Gene3D" id="3.40.30.10">
    <property type="entry name" value="Glutaredoxin"/>
    <property type="match status" value="1"/>
</dbReference>
<proteinExistence type="inferred from homology"/>
<dbReference type="Proteomes" id="UP000240500">
    <property type="component" value="Chromosome 5"/>
</dbReference>
<sequence>MSTTNPTRETTEWDDLQRKFGNLPPLPKEIKEEEIYLENLEKLEEENILDKKNLNELQDIEEKCIDDEYLKIIEKYKNDRINEINRMKAEDIYGEVFEISKENFLTDINEASKKNPLNNNNDDDDYNNNNNNNNNYNNNNNNNNNYNNYNNYYSSDNYKQSKRKPKGTHVLLHLYSENVISCKVLNNILKELAQKHKYIKFTKGIYNRIIENYPENKLPTILIYYNGTCIHQICNVLDHIKGGLNNLNTPTFEKFINKYHIFRPCHNNMYNSKDNNSDNCDDEDELNKKNIRTQKQYTSFNMFYNKNKRNQHYDNSDNSSVEDKEIHSRGYASSYLDSKLRLNKF</sequence>
<protein>
    <submittedName>
        <fullName evidence="5">Phosducin-like protein, putative</fullName>
    </submittedName>
</protein>
<accession>A0A2P9D736</accession>
<feature type="domain" description="Phosducin" evidence="4">
    <location>
        <begin position="162"/>
        <end position="285"/>
    </location>
</feature>
<dbReference type="SUPFAM" id="SSF52833">
    <property type="entry name" value="Thioredoxin-like"/>
    <property type="match status" value="1"/>
</dbReference>
<dbReference type="VEuPathDB" id="PlasmoDB:PRCDC_0515500"/>
<keyword evidence="2" id="KW-0175">Coiled coil</keyword>
<reference evidence="5 6" key="1">
    <citation type="submission" date="2016-09" db="EMBL/GenBank/DDBJ databases">
        <authorList>
            <consortium name="Pathogen Informatics"/>
        </authorList>
    </citation>
    <scope>NUCLEOTIDE SEQUENCE [LARGE SCALE GENOMIC DNA]</scope>
</reference>
<dbReference type="VEuPathDB" id="PlasmoDB:PRG01_0515700"/>
<evidence type="ECO:0000313" key="5">
    <source>
        <dbReference type="EMBL" id="SOV76808.1"/>
    </source>
</evidence>
<dbReference type="InterPro" id="IPR036249">
    <property type="entry name" value="Thioredoxin-like_sf"/>
</dbReference>
<dbReference type="OrthoDB" id="45518at2759"/>
<feature type="region of interest" description="Disordered" evidence="3">
    <location>
        <begin position="111"/>
        <end position="150"/>
    </location>
</feature>
<dbReference type="AlphaFoldDB" id="A0A2P9D736"/>
<evidence type="ECO:0000259" key="4">
    <source>
        <dbReference type="Pfam" id="PF02114"/>
    </source>
</evidence>
<dbReference type="GO" id="GO:0005737">
    <property type="term" value="C:cytoplasm"/>
    <property type="evidence" value="ECO:0007669"/>
    <property type="project" value="TreeGrafter"/>
</dbReference>
<comment type="similarity">
    <text evidence="1">Belongs to the phosducin family.</text>
</comment>